<dbReference type="EMBL" id="CP000251">
    <property type="protein sequence ID" value="ABC83021.1"/>
    <property type="molecule type" value="Genomic_DNA"/>
</dbReference>
<dbReference type="Pfam" id="PF19044">
    <property type="entry name" value="P-loop_TraG"/>
    <property type="match status" value="1"/>
</dbReference>
<dbReference type="PANTHER" id="PTHR38467:SF1">
    <property type="entry name" value="CONJUGATIVE TRANSFER: ASSEMBLY"/>
    <property type="match status" value="1"/>
</dbReference>
<dbReference type="HOGENOM" id="CLU_332249_0_0_7"/>
<dbReference type="Gene3D" id="3.40.50.300">
    <property type="entry name" value="P-loop containing nucleotide triphosphate hydrolases"/>
    <property type="match status" value="1"/>
</dbReference>
<protein>
    <submittedName>
        <fullName evidence="2">Type IV secretory pathway VirB4 components-like protein</fullName>
    </submittedName>
</protein>
<dbReference type="OrthoDB" id="9816422at2"/>
<proteinExistence type="predicted"/>
<sequence length="861" mass="94746">MIRESPLAGLIPLWRTLREGGVTALVTPALDYVGGLELGTLDVRFAGEDQIAGIGEALRSLVASLDDETTLHFIHRIEEGAEEDVREYEGIAAATDAAALREYVASRARWLRTQRLRRARVYVFFSGPGGLKQGIGRGLLGGKLLFGKATQLTGAEHARRLGRLAQLRDRVAARLGAAGIPSRELDLEDVWRLHYELLNPTRARAGAAPPRVRLRDTLWSDQVVKREGLHLAEYTEAEQLAHEDVEDGRGHLRQGGIWRRVATLKVLPEGGTDYFACEPLLGLATARGPLSYTLAVTVHVRTQKTARWLLNNQHALVESLRAVMPFLDRRTVESEEADQAKQEAIRGLFEELAAMSTKVVALSVSLLLEAGSLDELEAATEASRSAFAAAGNSELLVEEVTQVPALLSMLPGACRYQLRKKGCTSRNAADFLPVFAPWRGSARASSVLLTPTGEAFRFDLFDKSSGVNAHHGIVVADTGSGKSVTLGALTLDARAAGVEAILIDNGKSWKPLTELLGGVHIPVDLSTSISPFLSYSQLAGEGTEISNEDIEHVVQFLEVCVADRTRPPFDKVERDVVARAIRWTYETRFRQRPEEPPLVGQFSEGLATHEWTHPDDRAIADDLVRRLAIFCTGIYADFLNRPSQLRFDAPLLTFDLAKVSENAGTKSVAMATIIQAITNRAMARRTRTLVEVDEGHEYLGADDATERFLGGCYRKMRKYDTAMWMISQNLNDFLGSRVGREAIVGNSTIRIFLRHLAGKHRAVVEHFGLSPRAAAAFAGLELKPGWFSDFLLMYGARTAVVRLALHPLAYWILTTDKEDQDFLARAVARNPSYDRLALLQELAARYPHGVVGRDRPSRPAA</sequence>
<dbReference type="InterPro" id="IPR027417">
    <property type="entry name" value="P-loop_NTPase"/>
</dbReference>
<dbReference type="STRING" id="290397.Adeh_3253"/>
<dbReference type="Proteomes" id="UP000001935">
    <property type="component" value="Chromosome"/>
</dbReference>
<dbReference type="AlphaFoldDB" id="Q2IEL2"/>
<dbReference type="Gene3D" id="1.10.8.730">
    <property type="match status" value="1"/>
</dbReference>
<gene>
    <name evidence="2" type="ordered locus">Adeh_3253</name>
</gene>
<feature type="domain" description="TraG P-loop" evidence="1">
    <location>
        <begin position="459"/>
        <end position="830"/>
    </location>
</feature>
<dbReference type="eggNOG" id="COG3451">
    <property type="taxonomic scope" value="Bacteria"/>
</dbReference>
<name>Q2IEL2_ANADE</name>
<evidence type="ECO:0000313" key="2">
    <source>
        <dbReference type="EMBL" id="ABC83021.1"/>
    </source>
</evidence>
<dbReference type="KEGG" id="ade:Adeh_3253"/>
<dbReference type="SUPFAM" id="SSF52540">
    <property type="entry name" value="P-loop containing nucleoside triphosphate hydrolases"/>
    <property type="match status" value="1"/>
</dbReference>
<dbReference type="RefSeq" id="WP_011422303.1">
    <property type="nucleotide sequence ID" value="NC_007760.1"/>
</dbReference>
<dbReference type="PANTHER" id="PTHR38467">
    <property type="match status" value="1"/>
</dbReference>
<evidence type="ECO:0000313" key="3">
    <source>
        <dbReference type="Proteomes" id="UP000001935"/>
    </source>
</evidence>
<reference evidence="2 3" key="1">
    <citation type="submission" date="2006-01" db="EMBL/GenBank/DDBJ databases">
        <title>Complete sequence of Anaeromyxobacter dehalogenans 2CP-C.</title>
        <authorList>
            <consortium name="US DOE Joint Genome Institute"/>
            <person name="Copeland A."/>
            <person name="Lucas S."/>
            <person name="Lapidus A."/>
            <person name="Barry K."/>
            <person name="Detter J.C."/>
            <person name="Glavina T."/>
            <person name="Hammon N."/>
            <person name="Israni S."/>
            <person name="Pitluck S."/>
            <person name="Brettin T."/>
            <person name="Bruce D."/>
            <person name="Han C."/>
            <person name="Tapia R."/>
            <person name="Gilna P."/>
            <person name="Kiss H."/>
            <person name="Schmutz J."/>
            <person name="Larimer F."/>
            <person name="Land M."/>
            <person name="Kyrpides N."/>
            <person name="Anderson I."/>
            <person name="Sanford R.A."/>
            <person name="Ritalahti K.M."/>
            <person name="Thomas H.S."/>
            <person name="Kirby J.R."/>
            <person name="Zhulin I.B."/>
            <person name="Loeffler F.E."/>
            <person name="Richardson P."/>
        </authorList>
    </citation>
    <scope>NUCLEOTIDE SEQUENCE [LARGE SCALE GENOMIC DNA]</scope>
    <source>
        <strain evidence="2 3">2CP-C</strain>
    </source>
</reference>
<organism evidence="2 3">
    <name type="scientific">Anaeromyxobacter dehalogenans (strain 2CP-C)</name>
    <dbReference type="NCBI Taxonomy" id="290397"/>
    <lineage>
        <taxon>Bacteria</taxon>
        <taxon>Pseudomonadati</taxon>
        <taxon>Myxococcota</taxon>
        <taxon>Myxococcia</taxon>
        <taxon>Myxococcales</taxon>
        <taxon>Cystobacterineae</taxon>
        <taxon>Anaeromyxobacteraceae</taxon>
        <taxon>Anaeromyxobacter</taxon>
    </lineage>
</organism>
<accession>Q2IEL2</accession>
<dbReference type="InterPro" id="IPR053155">
    <property type="entry name" value="F-pilin_assembly_TraC"/>
</dbReference>
<evidence type="ECO:0000259" key="1">
    <source>
        <dbReference type="Pfam" id="PF19044"/>
    </source>
</evidence>
<dbReference type="InterPro" id="IPR043964">
    <property type="entry name" value="P-loop_TraG"/>
</dbReference>